<protein>
    <submittedName>
        <fullName evidence="2">Uncharacterized protein</fullName>
    </submittedName>
</protein>
<dbReference type="EMBL" id="ADNW02000012">
    <property type="protein sequence ID" value="EGD23597.1"/>
    <property type="molecule type" value="Genomic_DNA"/>
</dbReference>
<comment type="caution">
    <text evidence="2">The sequence shown here is derived from an EMBL/GenBank/DDBJ whole genome shotgun (WGS) entry which is preliminary data.</text>
</comment>
<gene>
    <name evidence="2" type="ORF">HMPREF0724_12681</name>
</gene>
<evidence type="ECO:0000313" key="2">
    <source>
        <dbReference type="EMBL" id="EGD23597.1"/>
    </source>
</evidence>
<accession>E9T2A4</accession>
<dbReference type="AlphaFoldDB" id="E9T2A4"/>
<dbReference type="Proteomes" id="UP000004245">
    <property type="component" value="Unassembled WGS sequence"/>
</dbReference>
<organism evidence="2 3">
    <name type="scientific">Prescottella equi ATCC 33707</name>
    <dbReference type="NCBI Taxonomy" id="525370"/>
    <lineage>
        <taxon>Bacteria</taxon>
        <taxon>Bacillati</taxon>
        <taxon>Actinomycetota</taxon>
        <taxon>Actinomycetes</taxon>
        <taxon>Mycobacteriales</taxon>
        <taxon>Nocardiaceae</taxon>
        <taxon>Prescottella</taxon>
    </lineage>
</organism>
<reference evidence="2" key="1">
    <citation type="submission" date="2011-01" db="EMBL/GenBank/DDBJ databases">
        <authorList>
            <person name="Muzny D."/>
            <person name="Qin X."/>
            <person name="Buhay C."/>
            <person name="Dugan-Rocha S."/>
            <person name="Ding Y."/>
            <person name="Chen G."/>
            <person name="Hawes A."/>
            <person name="Holder M."/>
            <person name="Jhangiani S."/>
            <person name="Johnson A."/>
            <person name="Khan Z."/>
            <person name="Li Z."/>
            <person name="Liu W."/>
            <person name="Liu X."/>
            <person name="Perez L."/>
            <person name="Shen H."/>
            <person name="Wang Q."/>
            <person name="Watt J."/>
            <person name="Xi L."/>
            <person name="Xin Y."/>
            <person name="Zhou J."/>
            <person name="Deng J."/>
            <person name="Jiang H."/>
            <person name="Liu Y."/>
            <person name="Qu J."/>
            <person name="Song X.-Z."/>
            <person name="Zhang L."/>
            <person name="Villasana D."/>
            <person name="Johnson A."/>
            <person name="Liu J."/>
            <person name="Liyanage D."/>
            <person name="Lorensuhewa L."/>
            <person name="Robinson T."/>
            <person name="Song A."/>
            <person name="Song B.-B."/>
            <person name="Dinh H."/>
            <person name="Thornton R."/>
            <person name="Coyle M."/>
            <person name="Francisco L."/>
            <person name="Jackson L."/>
            <person name="Javaid M."/>
            <person name="Korchina V."/>
            <person name="Kovar C."/>
            <person name="Mata R."/>
            <person name="Mathew T."/>
            <person name="Ngo R."/>
            <person name="Nguyen L."/>
            <person name="Nguyen N."/>
            <person name="Okwuonu G."/>
            <person name="Ongeri F."/>
            <person name="Pham C."/>
            <person name="Simmons D."/>
            <person name="Wilczek-Boney K."/>
            <person name="Hale W."/>
            <person name="Jakkamsetti A."/>
            <person name="Pham P."/>
            <person name="Ruth R."/>
            <person name="San Lucas F."/>
            <person name="Warren J."/>
            <person name="Zhang J."/>
            <person name="Zhao Z."/>
            <person name="Zhou C."/>
            <person name="Zhu D."/>
            <person name="Lee S."/>
            <person name="Bess C."/>
            <person name="Blankenburg K."/>
            <person name="Forbes L."/>
            <person name="Fu Q."/>
            <person name="Gubbala S."/>
            <person name="Hirani K."/>
            <person name="Jayaseelan J.C."/>
            <person name="Lara F."/>
            <person name="Munidasa M."/>
            <person name="Palculict T."/>
            <person name="Patil S."/>
            <person name="Pu L.-L."/>
            <person name="Saada N."/>
            <person name="Tang L."/>
            <person name="Weissenberger G."/>
            <person name="Zhu Y."/>
            <person name="Hemphill L."/>
            <person name="Shang Y."/>
            <person name="Youmans B."/>
            <person name="Ayvaz T."/>
            <person name="Ross M."/>
            <person name="Santibanez J."/>
            <person name="Aqrawi P."/>
            <person name="Gross S."/>
            <person name="Joshi V."/>
            <person name="Fowler G."/>
            <person name="Nazareth L."/>
            <person name="Reid J."/>
            <person name="Worley K."/>
            <person name="Petrosino J."/>
            <person name="Highlander S."/>
            <person name="Gibbs R."/>
        </authorList>
    </citation>
    <scope>NUCLEOTIDE SEQUENCE [LARGE SCALE GENOMIC DNA]</scope>
    <source>
        <strain evidence="2">ATCC 33707</strain>
    </source>
</reference>
<evidence type="ECO:0000313" key="3">
    <source>
        <dbReference type="Proteomes" id="UP000004245"/>
    </source>
</evidence>
<proteinExistence type="predicted"/>
<keyword evidence="3" id="KW-1185">Reference proteome</keyword>
<feature type="region of interest" description="Disordered" evidence="1">
    <location>
        <begin position="1"/>
        <end position="22"/>
    </location>
</feature>
<evidence type="ECO:0000256" key="1">
    <source>
        <dbReference type="SAM" id="MobiDB-lite"/>
    </source>
</evidence>
<dbReference type="HOGENOM" id="CLU_2993749_0_0_11"/>
<name>E9T2A4_RHOHA</name>
<sequence>MGRPRQRAGPTGSVSDQREALTVGGKGRANDVVAEFLDFWRLRILHSCVPAVSRVDR</sequence>